<dbReference type="Pfam" id="PF13438">
    <property type="entry name" value="DUF4113"/>
    <property type="match status" value="1"/>
</dbReference>
<dbReference type="InterPro" id="IPR043128">
    <property type="entry name" value="Rev_trsase/Diguanyl_cyclase"/>
</dbReference>
<evidence type="ECO:0000256" key="7">
    <source>
        <dbReference type="ARBA" id="ARBA00023236"/>
    </source>
</evidence>
<dbReference type="InterPro" id="IPR025188">
    <property type="entry name" value="DUF4113"/>
</dbReference>
<keyword evidence="11" id="KW-0808">Transferase</keyword>
<gene>
    <name evidence="11" type="ORF">COO92_20085</name>
</gene>
<keyword evidence="12" id="KW-1185">Reference proteome</keyword>
<accession>A0A2N3L163</accession>
<dbReference type="Gene3D" id="3.40.1170.60">
    <property type="match status" value="1"/>
</dbReference>
<dbReference type="CDD" id="cd01700">
    <property type="entry name" value="PolY_Pol_V_umuC"/>
    <property type="match status" value="1"/>
</dbReference>
<dbReference type="Gene3D" id="3.30.70.270">
    <property type="match status" value="1"/>
</dbReference>
<evidence type="ECO:0000256" key="9">
    <source>
        <dbReference type="ARBA" id="ARBA00049244"/>
    </source>
</evidence>
<keyword evidence="6" id="KW-0234">DNA repair</keyword>
<dbReference type="InterPro" id="IPR017961">
    <property type="entry name" value="DNA_pol_Y-fam_little_finger"/>
</dbReference>
<dbReference type="GO" id="GO:0042276">
    <property type="term" value="P:error-prone translesion synthesis"/>
    <property type="evidence" value="ECO:0007669"/>
    <property type="project" value="TreeGrafter"/>
</dbReference>
<evidence type="ECO:0000256" key="5">
    <source>
        <dbReference type="ARBA" id="ARBA00023199"/>
    </source>
</evidence>
<dbReference type="PROSITE" id="PS50173">
    <property type="entry name" value="UMUC"/>
    <property type="match status" value="1"/>
</dbReference>
<evidence type="ECO:0000256" key="4">
    <source>
        <dbReference type="ARBA" id="ARBA00022763"/>
    </source>
</evidence>
<keyword evidence="7" id="KW-0742">SOS response</keyword>
<feature type="domain" description="UmuC" evidence="10">
    <location>
        <begin position="1"/>
        <end position="139"/>
    </location>
</feature>
<dbReference type="InterPro" id="IPR043502">
    <property type="entry name" value="DNA/RNA_pol_sf"/>
</dbReference>
<dbReference type="Gene3D" id="3.30.1490.100">
    <property type="entry name" value="DNA polymerase, Y-family, little finger domain"/>
    <property type="match status" value="1"/>
</dbReference>
<dbReference type="InterPro" id="IPR050116">
    <property type="entry name" value="DNA_polymerase-Y"/>
</dbReference>
<dbReference type="Pfam" id="PF11799">
    <property type="entry name" value="IMS_C"/>
    <property type="match status" value="1"/>
</dbReference>
<keyword evidence="4" id="KW-0227">DNA damage</keyword>
<dbReference type="GO" id="GO:0009432">
    <property type="term" value="P:SOS response"/>
    <property type="evidence" value="ECO:0007669"/>
    <property type="project" value="UniProtKB-KW"/>
</dbReference>
<dbReference type="EC" id="2.7.7.7" evidence="3"/>
<dbReference type="Pfam" id="PF00817">
    <property type="entry name" value="IMS"/>
    <property type="match status" value="1"/>
</dbReference>
<keyword evidence="5" id="KW-0741">SOS mutagenesis</keyword>
<evidence type="ECO:0000313" key="12">
    <source>
        <dbReference type="Proteomes" id="UP000233332"/>
    </source>
</evidence>
<dbReference type="SUPFAM" id="SSF100879">
    <property type="entry name" value="Lesion bypass DNA polymerase (Y-family), little finger domain"/>
    <property type="match status" value="1"/>
</dbReference>
<reference evidence="11 12" key="1">
    <citation type="submission" date="2017-09" db="EMBL/GenBank/DDBJ databases">
        <title>Biodiversity and function of Thalassospira species in the particle-attached aromatic-hydrocarbon-degrading consortia from the surface seawater of the China South Sea.</title>
        <authorList>
            <person name="Dong C."/>
            <person name="Lai Q."/>
            <person name="Shao Z."/>
        </authorList>
    </citation>
    <scope>NUCLEOTIDE SEQUENCE [LARGE SCALE GENOMIC DNA]</scope>
    <source>
        <strain evidence="11 12">139Z-12</strain>
    </source>
</reference>
<comment type="caution">
    <text evidence="11">The sequence shown here is derived from an EMBL/GenBank/DDBJ whole genome shotgun (WGS) entry which is preliminary data.</text>
</comment>
<evidence type="ECO:0000313" key="11">
    <source>
        <dbReference type="EMBL" id="PKR56538.1"/>
    </source>
</evidence>
<sequence>MGIKMGQPLFQIRNLVRRHDVIVKSSNYALYGDISRRVMTLIANEVPDSAIYSIDEIFIDLDKMPIDHDRWARDLKAKILRETGIPVGIGISTTKTLAKLANRLAKKSPKAKGVVVLNDQKSIDLALERTEAGDVWGVGRKFALKLSTIGVTSALQLRDMPDTAARNMMTVGGLKTVRELRGIRCIDLDDSPASRETVSVSRSFGKEINDREMLREALISFAGRACSKLRRMNLVARRFQLFILSNRFKINRPQFSRGFELTLTPATNDTRTMNNLVGQNMQRIWTDGLEVKKAGILMLGLCNPQDAPRDLFTGQCQTNNSLMKAIDQLEGRFGKEVVTIGRRPRANGLDWFMTSSNRSPCYTTRWRDIPVIR</sequence>
<dbReference type="Proteomes" id="UP000233332">
    <property type="component" value="Unassembled WGS sequence"/>
</dbReference>
<dbReference type="SUPFAM" id="SSF56672">
    <property type="entry name" value="DNA/RNA polymerases"/>
    <property type="match status" value="1"/>
</dbReference>
<comment type="similarity">
    <text evidence="1">Belongs to the DNA polymerase type-Y family.</text>
</comment>
<evidence type="ECO:0000259" key="10">
    <source>
        <dbReference type="PROSITE" id="PS50173"/>
    </source>
</evidence>
<evidence type="ECO:0000256" key="8">
    <source>
        <dbReference type="ARBA" id="ARBA00025589"/>
    </source>
</evidence>
<dbReference type="EMBL" id="NXGX01000011">
    <property type="protein sequence ID" value="PKR56538.1"/>
    <property type="molecule type" value="Genomic_DNA"/>
</dbReference>
<dbReference type="AlphaFoldDB" id="A0A2N3L163"/>
<evidence type="ECO:0000256" key="2">
    <source>
        <dbReference type="ARBA" id="ARBA00011245"/>
    </source>
</evidence>
<dbReference type="InterPro" id="IPR036775">
    <property type="entry name" value="DNA_pol_Y-fam_lit_finger_sf"/>
</dbReference>
<dbReference type="GO" id="GO:0003684">
    <property type="term" value="F:damaged DNA binding"/>
    <property type="evidence" value="ECO:0007669"/>
    <property type="project" value="InterPro"/>
</dbReference>
<dbReference type="GO" id="GO:0006281">
    <property type="term" value="P:DNA repair"/>
    <property type="evidence" value="ECO:0007669"/>
    <property type="project" value="UniProtKB-KW"/>
</dbReference>
<organism evidence="11 12">
    <name type="scientific">Thalassospira lohafexi</name>
    <dbReference type="NCBI Taxonomy" id="744227"/>
    <lineage>
        <taxon>Bacteria</taxon>
        <taxon>Pseudomonadati</taxon>
        <taxon>Pseudomonadota</taxon>
        <taxon>Alphaproteobacteria</taxon>
        <taxon>Rhodospirillales</taxon>
        <taxon>Thalassospiraceae</taxon>
        <taxon>Thalassospira</taxon>
    </lineage>
</organism>
<dbReference type="PANTHER" id="PTHR11076:SF34">
    <property type="entry name" value="PROTEIN UMUC"/>
    <property type="match status" value="1"/>
</dbReference>
<comment type="function">
    <text evidence="8">Poorly processive, error-prone DNA polymerase involved in untargeted mutagenesis. Copies undamaged DNA at stalled replication forks, which arise in vivo from mismatched or misaligned primer ends. These misaligned primers can be extended by PolIV. Exhibits no 3'-5' exonuclease (proofreading) activity. May be involved in translesional synthesis, in conjunction with the beta clamp from PolIII.</text>
</comment>
<evidence type="ECO:0000256" key="6">
    <source>
        <dbReference type="ARBA" id="ARBA00023204"/>
    </source>
</evidence>
<comment type="subunit">
    <text evidence="2">Monomer.</text>
</comment>
<comment type="catalytic activity">
    <reaction evidence="9">
        <text>DNA(n) + a 2'-deoxyribonucleoside 5'-triphosphate = DNA(n+1) + diphosphate</text>
        <dbReference type="Rhea" id="RHEA:22508"/>
        <dbReference type="Rhea" id="RHEA-COMP:17339"/>
        <dbReference type="Rhea" id="RHEA-COMP:17340"/>
        <dbReference type="ChEBI" id="CHEBI:33019"/>
        <dbReference type="ChEBI" id="CHEBI:61560"/>
        <dbReference type="ChEBI" id="CHEBI:173112"/>
        <dbReference type="EC" id="2.7.7.7"/>
    </reaction>
</comment>
<protein>
    <recommendedName>
        <fullName evidence="3">DNA-directed DNA polymerase</fullName>
        <ecNumber evidence="3">2.7.7.7</ecNumber>
    </recommendedName>
</protein>
<dbReference type="GO" id="GO:0003887">
    <property type="term" value="F:DNA-directed DNA polymerase activity"/>
    <property type="evidence" value="ECO:0007669"/>
    <property type="project" value="UniProtKB-EC"/>
</dbReference>
<name>A0A2N3L163_9PROT</name>
<dbReference type="PANTHER" id="PTHR11076">
    <property type="entry name" value="DNA REPAIR POLYMERASE UMUC / TRANSFERASE FAMILY MEMBER"/>
    <property type="match status" value="1"/>
</dbReference>
<proteinExistence type="inferred from homology"/>
<dbReference type="InterPro" id="IPR001126">
    <property type="entry name" value="UmuC"/>
</dbReference>
<evidence type="ECO:0000256" key="1">
    <source>
        <dbReference type="ARBA" id="ARBA00010945"/>
    </source>
</evidence>
<evidence type="ECO:0000256" key="3">
    <source>
        <dbReference type="ARBA" id="ARBA00012417"/>
    </source>
</evidence>
<dbReference type="GO" id="GO:0005829">
    <property type="term" value="C:cytosol"/>
    <property type="evidence" value="ECO:0007669"/>
    <property type="project" value="TreeGrafter"/>
</dbReference>